<keyword evidence="1" id="KW-0812">Transmembrane</keyword>
<accession>A0A1F6EH38</accession>
<gene>
    <name evidence="2" type="ORF">A3A38_04420</name>
</gene>
<reference evidence="2 3" key="1">
    <citation type="journal article" date="2016" name="Nat. Commun.">
        <title>Thousands of microbial genomes shed light on interconnected biogeochemical processes in an aquifer system.</title>
        <authorList>
            <person name="Anantharaman K."/>
            <person name="Brown C.T."/>
            <person name="Hug L.A."/>
            <person name="Sharon I."/>
            <person name="Castelle C.J."/>
            <person name="Probst A.J."/>
            <person name="Thomas B.C."/>
            <person name="Singh A."/>
            <person name="Wilkins M.J."/>
            <person name="Karaoz U."/>
            <person name="Brodie E.L."/>
            <person name="Williams K.H."/>
            <person name="Hubbard S.S."/>
            <person name="Banfield J.F."/>
        </authorList>
    </citation>
    <scope>NUCLEOTIDE SEQUENCE [LARGE SCALE GENOMIC DNA]</scope>
</reference>
<dbReference type="InterPro" id="IPR027434">
    <property type="entry name" value="Homing_endonucl"/>
</dbReference>
<dbReference type="AlphaFoldDB" id="A0A1F6EH38"/>
<protein>
    <recommendedName>
        <fullName evidence="4">Homing endonuclease LAGLIDADG domain-containing protein</fullName>
    </recommendedName>
</protein>
<evidence type="ECO:0000313" key="2">
    <source>
        <dbReference type="EMBL" id="OGG72953.1"/>
    </source>
</evidence>
<evidence type="ECO:0000256" key="1">
    <source>
        <dbReference type="SAM" id="Phobius"/>
    </source>
</evidence>
<evidence type="ECO:0000313" key="3">
    <source>
        <dbReference type="Proteomes" id="UP000177306"/>
    </source>
</evidence>
<keyword evidence="1" id="KW-1133">Transmembrane helix</keyword>
<dbReference type="Proteomes" id="UP000177306">
    <property type="component" value="Unassembled WGS sequence"/>
</dbReference>
<organism evidence="2 3">
    <name type="scientific">Candidatus Kaiserbacteria bacterium RIFCSPLOWO2_01_FULL_53_17</name>
    <dbReference type="NCBI Taxonomy" id="1798511"/>
    <lineage>
        <taxon>Bacteria</taxon>
        <taxon>Candidatus Kaiseribacteriota</taxon>
    </lineage>
</organism>
<comment type="caution">
    <text evidence="2">The sequence shown here is derived from an EMBL/GenBank/DDBJ whole genome shotgun (WGS) entry which is preliminary data.</text>
</comment>
<dbReference type="SUPFAM" id="SSF55608">
    <property type="entry name" value="Homing endonucleases"/>
    <property type="match status" value="1"/>
</dbReference>
<feature type="transmembrane region" description="Helical" evidence="1">
    <location>
        <begin position="132"/>
        <end position="152"/>
    </location>
</feature>
<evidence type="ECO:0008006" key="4">
    <source>
        <dbReference type="Google" id="ProtNLM"/>
    </source>
</evidence>
<keyword evidence="1" id="KW-0472">Membrane</keyword>
<name>A0A1F6EH38_9BACT</name>
<proteinExistence type="predicted"/>
<sequence length="153" mass="17098">MGKRGPKPKRIVDEKWSSELAYAVGLLATDGCLLPAGHQVDLTSKDKYQLENFLRCLGIKTKIGRKHSGLGLPYWRVQFKNVLFYNFLISIGLTPAKSKTLGPLKIPKRYFLIFCGEYLMETDRRTLTGINAGNLVLCSIPVLLPVAGLFWIG</sequence>
<dbReference type="EMBL" id="MFLY01000021">
    <property type="protein sequence ID" value="OGG72953.1"/>
    <property type="molecule type" value="Genomic_DNA"/>
</dbReference>